<dbReference type="EMBL" id="JACHFG010000015">
    <property type="protein sequence ID" value="MBB6043545.1"/>
    <property type="molecule type" value="Genomic_DNA"/>
</dbReference>
<evidence type="ECO:0000313" key="1">
    <source>
        <dbReference type="EMBL" id="MBB6043545.1"/>
    </source>
</evidence>
<name>A0ABR6PB90_9SPIR</name>
<comment type="caution">
    <text evidence="1">The sequence shown here is derived from an EMBL/GenBank/DDBJ whole genome shotgun (WGS) entry which is preliminary data.</text>
</comment>
<reference evidence="1 2" key="1">
    <citation type="submission" date="2020-08" db="EMBL/GenBank/DDBJ databases">
        <title>Genomic Encyclopedia of Type Strains, Phase IV (KMG-IV): sequencing the most valuable type-strain genomes for metagenomic binning, comparative biology and taxonomic classification.</title>
        <authorList>
            <person name="Goeker M."/>
        </authorList>
    </citation>
    <scope>NUCLEOTIDE SEQUENCE [LARGE SCALE GENOMIC DNA]</scope>
    <source>
        <strain evidence="1 2">DSM 24625</strain>
    </source>
</reference>
<accession>A0ABR6PB90</accession>
<dbReference type="InterPro" id="IPR003459">
    <property type="entry name" value="Borrelia_plasmid_OrfA"/>
</dbReference>
<protein>
    <recommendedName>
        <fullName evidence="3">Borrelia family protein PFam57/62</fullName>
    </recommendedName>
</protein>
<gene>
    <name evidence="1" type="ORF">HNP68_001167</name>
</gene>
<sequence>MKEVKTHKKSSNCRNKHQHKLIVLISTLQFVNKNHKKYSQQNILYYYNKNLKRNGQTPVKLKTLQKYLYKLEKEIKVTSNYYKHLGVNCGTEIYYKLNFSKKECYQKINQFFKEKKETRFQKRVNNHFKDKFPLRGSVNSEECISNKNNNVKEERKKMIENFQVINYGNKCNFICKGILPFVLKLDVNKDLKIKMLKELKRIEIKLLKHKNTYFNKSCFKEKQNKLKEILENTQKKLEQKGYDSQQLEIYFQKIYEKYKNKPHFIIEYQKYKDLSTIKRKLKRSIELKKENSQKNYEHIRTNIFNILIDRLRNTEEIEVIKPIIKDYLNSKKKLEYNKVFGSYYYELLEMLENGNNALKLKEFSKKVI</sequence>
<organism evidence="1 2">
    <name type="scientific">Borreliella yangtzensis</name>
    <dbReference type="NCBI Taxonomy" id="683292"/>
    <lineage>
        <taxon>Bacteria</taxon>
        <taxon>Pseudomonadati</taxon>
        <taxon>Spirochaetota</taxon>
        <taxon>Spirochaetia</taxon>
        <taxon>Spirochaetales</taxon>
        <taxon>Borreliaceae</taxon>
        <taxon>Borreliella</taxon>
    </lineage>
</organism>
<evidence type="ECO:0000313" key="2">
    <source>
        <dbReference type="Proteomes" id="UP000555838"/>
    </source>
</evidence>
<dbReference type="RefSeq" id="WP_183221345.1">
    <property type="nucleotide sequence ID" value="NZ_CP179669.1"/>
</dbReference>
<dbReference type="Proteomes" id="UP000555838">
    <property type="component" value="Unassembled WGS sequence"/>
</dbReference>
<proteinExistence type="predicted"/>
<keyword evidence="2" id="KW-1185">Reference proteome</keyword>
<dbReference type="Pfam" id="PF02414">
    <property type="entry name" value="Borrelia_orfA"/>
    <property type="match status" value="1"/>
</dbReference>
<evidence type="ECO:0008006" key="3">
    <source>
        <dbReference type="Google" id="ProtNLM"/>
    </source>
</evidence>